<organism evidence="2 3">
    <name type="scientific">Hericium alpestre</name>
    <dbReference type="NCBI Taxonomy" id="135208"/>
    <lineage>
        <taxon>Eukaryota</taxon>
        <taxon>Fungi</taxon>
        <taxon>Dikarya</taxon>
        <taxon>Basidiomycota</taxon>
        <taxon>Agaricomycotina</taxon>
        <taxon>Agaricomycetes</taxon>
        <taxon>Russulales</taxon>
        <taxon>Hericiaceae</taxon>
        <taxon>Hericium</taxon>
    </lineage>
</organism>
<sequence>MNSPIEPASPVSTASSDSLGEDVPQFALNQPTVQATQSSAKRRLGPASNTRDPKTRRREEFNSRKGVMHVEAGREEGGSGSRRPKEDLLDVHLVESLRRRIGDPFDDDIIKNVS</sequence>
<gene>
    <name evidence="2" type="ORF">EWM64_g4402</name>
</gene>
<dbReference type="AlphaFoldDB" id="A0A4Y9ZYL1"/>
<feature type="compositionally biased region" description="Basic and acidic residues" evidence="1">
    <location>
        <begin position="51"/>
        <end position="63"/>
    </location>
</feature>
<evidence type="ECO:0000313" key="2">
    <source>
        <dbReference type="EMBL" id="TFY79605.1"/>
    </source>
</evidence>
<feature type="region of interest" description="Disordered" evidence="1">
    <location>
        <begin position="1"/>
        <end position="88"/>
    </location>
</feature>
<comment type="caution">
    <text evidence="2">The sequence shown here is derived from an EMBL/GenBank/DDBJ whole genome shotgun (WGS) entry which is preliminary data.</text>
</comment>
<dbReference type="Proteomes" id="UP000298061">
    <property type="component" value="Unassembled WGS sequence"/>
</dbReference>
<evidence type="ECO:0000256" key="1">
    <source>
        <dbReference type="SAM" id="MobiDB-lite"/>
    </source>
</evidence>
<evidence type="ECO:0000313" key="3">
    <source>
        <dbReference type="Proteomes" id="UP000298061"/>
    </source>
</evidence>
<dbReference type="EMBL" id="SFCI01000470">
    <property type="protein sequence ID" value="TFY79605.1"/>
    <property type="molecule type" value="Genomic_DNA"/>
</dbReference>
<reference evidence="2 3" key="1">
    <citation type="submission" date="2019-02" db="EMBL/GenBank/DDBJ databases">
        <title>Genome sequencing of the rare red list fungi Hericium alpestre (H. flagellum).</title>
        <authorList>
            <person name="Buettner E."/>
            <person name="Kellner H."/>
        </authorList>
    </citation>
    <scope>NUCLEOTIDE SEQUENCE [LARGE SCALE GENOMIC DNA]</scope>
    <source>
        <strain evidence="2 3">DSM 108284</strain>
    </source>
</reference>
<protein>
    <submittedName>
        <fullName evidence="2">Uncharacterized protein</fullName>
    </submittedName>
</protein>
<feature type="compositionally biased region" description="Basic and acidic residues" evidence="1">
    <location>
        <begin position="71"/>
        <end position="88"/>
    </location>
</feature>
<feature type="compositionally biased region" description="Polar residues" evidence="1">
    <location>
        <begin position="27"/>
        <end position="39"/>
    </location>
</feature>
<keyword evidence="3" id="KW-1185">Reference proteome</keyword>
<proteinExistence type="predicted"/>
<accession>A0A4Y9ZYL1</accession>
<dbReference type="OrthoDB" id="2726318at2759"/>
<name>A0A4Y9ZYL1_9AGAM</name>